<dbReference type="InterPro" id="IPR001995">
    <property type="entry name" value="Peptidase_A2_cat"/>
</dbReference>
<evidence type="ECO:0000256" key="2">
    <source>
        <dbReference type="SAM" id="MobiDB-lite"/>
    </source>
</evidence>
<dbReference type="CDD" id="cd00303">
    <property type="entry name" value="retropepsin_like"/>
    <property type="match status" value="1"/>
</dbReference>
<dbReference type="EMBL" id="BSXW01001517">
    <property type="protein sequence ID" value="GMF37363.1"/>
    <property type="molecule type" value="Genomic_DNA"/>
</dbReference>
<dbReference type="OrthoDB" id="114360at2759"/>
<dbReference type="InterPro" id="IPR001969">
    <property type="entry name" value="Aspartic_peptidase_AS"/>
</dbReference>
<reference evidence="4" key="1">
    <citation type="submission" date="2023-04" db="EMBL/GenBank/DDBJ databases">
        <title>Phytophthora lilii NBRC 32176.</title>
        <authorList>
            <person name="Ichikawa N."/>
            <person name="Sato H."/>
            <person name="Tonouchi N."/>
        </authorList>
    </citation>
    <scope>NUCLEOTIDE SEQUENCE</scope>
    <source>
        <strain evidence="4">NBRC 32176</strain>
    </source>
</reference>
<comment type="caution">
    <text evidence="4">The sequence shown here is derived from an EMBL/GenBank/DDBJ whole genome shotgun (WGS) entry which is preliminary data.</text>
</comment>
<dbReference type="AlphaFoldDB" id="A0A9W7CPF5"/>
<accession>A0A9W7CPF5</accession>
<protein>
    <submittedName>
        <fullName evidence="4">Unnamed protein product</fullName>
    </submittedName>
</protein>
<evidence type="ECO:0000259" key="3">
    <source>
        <dbReference type="PROSITE" id="PS50175"/>
    </source>
</evidence>
<name>A0A9W7CPF5_9STRA</name>
<dbReference type="Gene3D" id="2.40.70.10">
    <property type="entry name" value="Acid Proteases"/>
    <property type="match status" value="1"/>
</dbReference>
<dbReference type="InterPro" id="IPR021109">
    <property type="entry name" value="Peptidase_aspartic_dom_sf"/>
</dbReference>
<dbReference type="GO" id="GO:0004190">
    <property type="term" value="F:aspartic-type endopeptidase activity"/>
    <property type="evidence" value="ECO:0007669"/>
    <property type="project" value="InterPro"/>
</dbReference>
<organism evidence="4 5">
    <name type="scientific">Phytophthora lilii</name>
    <dbReference type="NCBI Taxonomy" id="2077276"/>
    <lineage>
        <taxon>Eukaryota</taxon>
        <taxon>Sar</taxon>
        <taxon>Stramenopiles</taxon>
        <taxon>Oomycota</taxon>
        <taxon>Peronosporomycetes</taxon>
        <taxon>Peronosporales</taxon>
        <taxon>Peronosporaceae</taxon>
        <taxon>Phytophthora</taxon>
    </lineage>
</organism>
<keyword evidence="5" id="KW-1185">Reference proteome</keyword>
<dbReference type="PROSITE" id="PS50175">
    <property type="entry name" value="ASP_PROT_RETROV"/>
    <property type="match status" value="1"/>
</dbReference>
<dbReference type="SUPFAM" id="SSF50630">
    <property type="entry name" value="Acid proteases"/>
    <property type="match status" value="1"/>
</dbReference>
<keyword evidence="1" id="KW-0378">Hydrolase</keyword>
<feature type="region of interest" description="Disordered" evidence="2">
    <location>
        <begin position="277"/>
        <end position="332"/>
    </location>
</feature>
<evidence type="ECO:0000256" key="1">
    <source>
        <dbReference type="ARBA" id="ARBA00022801"/>
    </source>
</evidence>
<evidence type="ECO:0000313" key="4">
    <source>
        <dbReference type="EMBL" id="GMF37363.1"/>
    </source>
</evidence>
<gene>
    <name evidence="4" type="ORF">Plil01_001572600</name>
</gene>
<evidence type="ECO:0000313" key="5">
    <source>
        <dbReference type="Proteomes" id="UP001165083"/>
    </source>
</evidence>
<sequence>MMWSVEQQRQVPTVGLTHGRGVTETVRCQSVTTDASDGMAEGPSPSMDPVQRVVGVTTQRTTASVGANVPTRATATMTETSIASMARLGPRELGLSQAVKLLPGERMGWWSSQKYDKRKRMRALVQGAVDDTRTRILLDTGANVSVVSAALAKRLRLRDIPDHGRSLEVKGINPGVMATTRRALVKITLGWERVYEFEVWIMDHNAGVDVVLGTDFMIPAGVRLDLFHGTARLPDKVLWLATQPPDVERPAYVTPRKILRRPSEASLEGDIQEWACAASDGSSSSDTASEVSVDSPRDSGDGIQPTGATTEAADIQPSELDPTEDYPSTAESNTVETLYSNYVCALVGGEPDTVDADTTATAEHTVTVGGLDDYTHKLAFLPDLSEGSVTDLNYTGDNVLNQDLSQDMSSSVSLTCSKPTIPS</sequence>
<dbReference type="GO" id="GO:0006508">
    <property type="term" value="P:proteolysis"/>
    <property type="evidence" value="ECO:0007669"/>
    <property type="project" value="InterPro"/>
</dbReference>
<proteinExistence type="predicted"/>
<dbReference type="Proteomes" id="UP001165083">
    <property type="component" value="Unassembled WGS sequence"/>
</dbReference>
<dbReference type="PROSITE" id="PS00141">
    <property type="entry name" value="ASP_PROTEASE"/>
    <property type="match status" value="1"/>
</dbReference>
<feature type="compositionally biased region" description="Low complexity" evidence="2">
    <location>
        <begin position="277"/>
        <end position="294"/>
    </location>
</feature>
<feature type="domain" description="Peptidase A2" evidence="3">
    <location>
        <begin position="134"/>
        <end position="148"/>
    </location>
</feature>
<dbReference type="Pfam" id="PF13650">
    <property type="entry name" value="Asp_protease_2"/>
    <property type="match status" value="1"/>
</dbReference>